<evidence type="ECO:0000313" key="14">
    <source>
        <dbReference type="Proteomes" id="UP000199111"/>
    </source>
</evidence>
<sequence>MTDVTSLWQSITGNPLRFLGSPWPWRALAYLLTSLPGGAAVAVAAAFGRQTALLIAMITLLIVAVVLSGPIASLERRRLRLIDPAAVPTPKPRTPISFANPTAWREIGYVLLWATILPAVNGLVISLAALTVFSYASALPSGGSPLMVLPAVVVVPVGLAGCAYLFTVVAAAQGALTRGLLAAPPEERMIELTRSRARLVDAFEAERRRIERDLHDGTQHQLTAVLMQLGLAQLDVREDPERTAKAISLAYDHTQAALDELRRVIRGIHPSTLTDRGLGVAVTDLARHCPIPVTLDLDLPRRPPAGVEAAAYFCISETLTNAIKHSKAQNITIKAKLSDHLLALDVHDDGIGGADAAKGSGLTGLADRIGVLEGTLSLSSPQGGPTAIRVKLPCG</sequence>
<evidence type="ECO:0000256" key="6">
    <source>
        <dbReference type="ARBA" id="ARBA00022777"/>
    </source>
</evidence>
<dbReference type="Proteomes" id="UP000199111">
    <property type="component" value="Unassembled WGS sequence"/>
</dbReference>
<evidence type="ECO:0000259" key="12">
    <source>
        <dbReference type="Pfam" id="PF13796"/>
    </source>
</evidence>
<keyword evidence="9" id="KW-0472">Membrane</keyword>
<keyword evidence="4" id="KW-0808">Transferase</keyword>
<proteinExistence type="predicted"/>
<dbReference type="GO" id="GO:0046983">
    <property type="term" value="F:protein dimerization activity"/>
    <property type="evidence" value="ECO:0007669"/>
    <property type="project" value="InterPro"/>
</dbReference>
<organism evidence="13 14">
    <name type="scientific">Streptosporangium canum</name>
    <dbReference type="NCBI Taxonomy" id="324952"/>
    <lineage>
        <taxon>Bacteria</taxon>
        <taxon>Bacillati</taxon>
        <taxon>Actinomycetota</taxon>
        <taxon>Actinomycetes</taxon>
        <taxon>Streptosporangiales</taxon>
        <taxon>Streptosporangiaceae</taxon>
        <taxon>Streptosporangium</taxon>
    </lineage>
</organism>
<feature type="domain" description="Signal transduction histidine kinase subgroup 3 dimerisation and phosphoacceptor" evidence="11">
    <location>
        <begin position="206"/>
        <end position="273"/>
    </location>
</feature>
<dbReference type="InterPro" id="IPR011712">
    <property type="entry name" value="Sig_transdc_His_kin_sub3_dim/P"/>
</dbReference>
<evidence type="ECO:0000259" key="11">
    <source>
        <dbReference type="Pfam" id="PF07730"/>
    </source>
</evidence>
<dbReference type="Pfam" id="PF13796">
    <property type="entry name" value="Sensor"/>
    <property type="match status" value="1"/>
</dbReference>
<protein>
    <recommendedName>
        <fullName evidence="2">histidine kinase</fullName>
        <ecNumber evidence="2">2.7.13.3</ecNumber>
    </recommendedName>
</protein>
<keyword evidence="7" id="KW-0067">ATP-binding</keyword>
<dbReference type="InterPro" id="IPR050482">
    <property type="entry name" value="Sensor_HK_TwoCompSys"/>
</dbReference>
<keyword evidence="6 13" id="KW-0418">Kinase</keyword>
<feature type="transmembrane region" description="Helical" evidence="9">
    <location>
        <begin position="53"/>
        <end position="72"/>
    </location>
</feature>
<feature type="domain" description="Histidine kinase/HSP90-like ATPase" evidence="10">
    <location>
        <begin position="308"/>
        <end position="393"/>
    </location>
</feature>
<evidence type="ECO:0000256" key="1">
    <source>
        <dbReference type="ARBA" id="ARBA00000085"/>
    </source>
</evidence>
<evidence type="ECO:0000259" key="10">
    <source>
        <dbReference type="Pfam" id="PF02518"/>
    </source>
</evidence>
<evidence type="ECO:0000256" key="2">
    <source>
        <dbReference type="ARBA" id="ARBA00012438"/>
    </source>
</evidence>
<feature type="transmembrane region" description="Helical" evidence="9">
    <location>
        <begin position="27"/>
        <end position="47"/>
    </location>
</feature>
<keyword evidence="14" id="KW-1185">Reference proteome</keyword>
<name>A0A1I4AHQ5_9ACTN</name>
<comment type="catalytic activity">
    <reaction evidence="1">
        <text>ATP + protein L-histidine = ADP + protein N-phospho-L-histidine.</text>
        <dbReference type="EC" id="2.7.13.3"/>
    </reaction>
</comment>
<dbReference type="InterPro" id="IPR003594">
    <property type="entry name" value="HATPase_dom"/>
</dbReference>
<dbReference type="RefSeq" id="WP_093890439.1">
    <property type="nucleotide sequence ID" value="NZ_FOQY01000028.1"/>
</dbReference>
<dbReference type="Gene3D" id="1.20.5.1930">
    <property type="match status" value="1"/>
</dbReference>
<dbReference type="InterPro" id="IPR036890">
    <property type="entry name" value="HATPase_C_sf"/>
</dbReference>
<feature type="domain" description="Putative sensor" evidence="12">
    <location>
        <begin position="30"/>
        <end position="181"/>
    </location>
</feature>
<evidence type="ECO:0000256" key="9">
    <source>
        <dbReference type="SAM" id="Phobius"/>
    </source>
</evidence>
<dbReference type="Gene3D" id="3.30.565.10">
    <property type="entry name" value="Histidine kinase-like ATPase, C-terminal domain"/>
    <property type="match status" value="1"/>
</dbReference>
<keyword evidence="9" id="KW-0812">Transmembrane</keyword>
<evidence type="ECO:0000313" key="13">
    <source>
        <dbReference type="EMBL" id="SFK55279.1"/>
    </source>
</evidence>
<feature type="transmembrane region" description="Helical" evidence="9">
    <location>
        <begin position="148"/>
        <end position="172"/>
    </location>
</feature>
<accession>A0A1I4AHQ5</accession>
<dbReference type="SUPFAM" id="SSF55874">
    <property type="entry name" value="ATPase domain of HSP90 chaperone/DNA topoisomerase II/histidine kinase"/>
    <property type="match status" value="1"/>
</dbReference>
<dbReference type="EMBL" id="FOQY01000028">
    <property type="protein sequence ID" value="SFK55279.1"/>
    <property type="molecule type" value="Genomic_DNA"/>
</dbReference>
<evidence type="ECO:0000256" key="7">
    <source>
        <dbReference type="ARBA" id="ARBA00022840"/>
    </source>
</evidence>
<evidence type="ECO:0000256" key="8">
    <source>
        <dbReference type="ARBA" id="ARBA00023012"/>
    </source>
</evidence>
<dbReference type="Pfam" id="PF07730">
    <property type="entry name" value="HisKA_3"/>
    <property type="match status" value="1"/>
</dbReference>
<dbReference type="PANTHER" id="PTHR24421">
    <property type="entry name" value="NITRATE/NITRITE SENSOR PROTEIN NARX-RELATED"/>
    <property type="match status" value="1"/>
</dbReference>
<dbReference type="GO" id="GO:0005524">
    <property type="term" value="F:ATP binding"/>
    <property type="evidence" value="ECO:0007669"/>
    <property type="project" value="UniProtKB-KW"/>
</dbReference>
<evidence type="ECO:0000256" key="3">
    <source>
        <dbReference type="ARBA" id="ARBA00022553"/>
    </source>
</evidence>
<reference evidence="14" key="1">
    <citation type="submission" date="2016-10" db="EMBL/GenBank/DDBJ databases">
        <authorList>
            <person name="Varghese N."/>
            <person name="Submissions S."/>
        </authorList>
    </citation>
    <scope>NUCLEOTIDE SEQUENCE [LARGE SCALE GENOMIC DNA]</scope>
    <source>
        <strain evidence="14">CGMCC 4.2126</strain>
    </source>
</reference>
<dbReference type="AlphaFoldDB" id="A0A1I4AHQ5"/>
<gene>
    <name evidence="13" type="ORF">SAMN05216275_12844</name>
</gene>
<feature type="transmembrane region" description="Helical" evidence="9">
    <location>
        <begin position="110"/>
        <end position="136"/>
    </location>
</feature>
<dbReference type="PANTHER" id="PTHR24421:SF10">
    <property type="entry name" value="NITRATE_NITRITE SENSOR PROTEIN NARQ"/>
    <property type="match status" value="1"/>
</dbReference>
<dbReference type="GeneID" id="96301838"/>
<dbReference type="InterPro" id="IPR025828">
    <property type="entry name" value="Put_sensor_dom"/>
</dbReference>
<keyword evidence="3" id="KW-0597">Phosphoprotein</keyword>
<dbReference type="GO" id="GO:0000155">
    <property type="term" value="F:phosphorelay sensor kinase activity"/>
    <property type="evidence" value="ECO:0007669"/>
    <property type="project" value="InterPro"/>
</dbReference>
<evidence type="ECO:0000256" key="5">
    <source>
        <dbReference type="ARBA" id="ARBA00022741"/>
    </source>
</evidence>
<dbReference type="EC" id="2.7.13.3" evidence="2"/>
<dbReference type="GO" id="GO:0016020">
    <property type="term" value="C:membrane"/>
    <property type="evidence" value="ECO:0007669"/>
    <property type="project" value="InterPro"/>
</dbReference>
<keyword evidence="5" id="KW-0547">Nucleotide-binding</keyword>
<evidence type="ECO:0000256" key="4">
    <source>
        <dbReference type="ARBA" id="ARBA00022679"/>
    </source>
</evidence>
<dbReference type="Pfam" id="PF02518">
    <property type="entry name" value="HATPase_c"/>
    <property type="match status" value="1"/>
</dbReference>
<keyword evidence="9" id="KW-1133">Transmembrane helix</keyword>
<keyword evidence="8" id="KW-0902">Two-component regulatory system</keyword>
<dbReference type="CDD" id="cd16917">
    <property type="entry name" value="HATPase_UhpB-NarQ-NarX-like"/>
    <property type="match status" value="1"/>
</dbReference>